<proteinExistence type="inferred from homology"/>
<feature type="region of interest" description="Disordered" evidence="3">
    <location>
        <begin position="993"/>
        <end position="1291"/>
    </location>
</feature>
<name>A0A9P1BRU1_9DINO</name>
<dbReference type="GO" id="GO:0006139">
    <property type="term" value="P:nucleobase-containing compound metabolic process"/>
    <property type="evidence" value="ECO:0007669"/>
    <property type="project" value="UniProtKB-ARBA"/>
</dbReference>
<dbReference type="PROSITE" id="PS51762">
    <property type="entry name" value="GH16_2"/>
    <property type="match status" value="1"/>
</dbReference>
<dbReference type="SUPFAM" id="SSF49899">
    <property type="entry name" value="Concanavalin A-like lectins/glucanases"/>
    <property type="match status" value="1"/>
</dbReference>
<evidence type="ECO:0000256" key="3">
    <source>
        <dbReference type="SAM" id="MobiDB-lite"/>
    </source>
</evidence>
<dbReference type="InterPro" id="IPR050410">
    <property type="entry name" value="CCR4/nocturin_mRNA_transcr"/>
</dbReference>
<evidence type="ECO:0000313" key="8">
    <source>
        <dbReference type="Proteomes" id="UP001152797"/>
    </source>
</evidence>
<protein>
    <submittedName>
        <fullName evidence="7">Probable glycosidase C21B10.07</fullName>
    </submittedName>
</protein>
<dbReference type="EMBL" id="CAMXCT020000402">
    <property type="protein sequence ID" value="CAL1131674.1"/>
    <property type="molecule type" value="Genomic_DNA"/>
</dbReference>
<feature type="compositionally biased region" description="Basic and acidic residues" evidence="3">
    <location>
        <begin position="893"/>
        <end position="904"/>
    </location>
</feature>
<evidence type="ECO:0000256" key="1">
    <source>
        <dbReference type="ARBA" id="ARBA00010774"/>
    </source>
</evidence>
<dbReference type="EMBL" id="CAMXCT030000402">
    <property type="protein sequence ID" value="CAL4765611.1"/>
    <property type="molecule type" value="Genomic_DNA"/>
</dbReference>
<keyword evidence="8" id="KW-1185">Reference proteome</keyword>
<dbReference type="Pfam" id="PF26113">
    <property type="entry name" value="GH16_XgeA"/>
    <property type="match status" value="1"/>
</dbReference>
<evidence type="ECO:0000256" key="2">
    <source>
        <dbReference type="ARBA" id="ARBA00022801"/>
    </source>
</evidence>
<dbReference type="Gene3D" id="2.60.120.200">
    <property type="match status" value="2"/>
</dbReference>
<feature type="region of interest" description="Disordered" evidence="3">
    <location>
        <begin position="893"/>
        <end position="927"/>
    </location>
</feature>
<dbReference type="GO" id="GO:0000175">
    <property type="term" value="F:3'-5'-RNA exonuclease activity"/>
    <property type="evidence" value="ECO:0007669"/>
    <property type="project" value="TreeGrafter"/>
</dbReference>
<organism evidence="5">
    <name type="scientific">Cladocopium goreaui</name>
    <dbReference type="NCBI Taxonomy" id="2562237"/>
    <lineage>
        <taxon>Eukaryota</taxon>
        <taxon>Sar</taxon>
        <taxon>Alveolata</taxon>
        <taxon>Dinophyceae</taxon>
        <taxon>Suessiales</taxon>
        <taxon>Symbiodiniaceae</taxon>
        <taxon>Cladocopium</taxon>
    </lineage>
</organism>
<dbReference type="InterPro" id="IPR000757">
    <property type="entry name" value="Beta-glucanase-like"/>
</dbReference>
<evidence type="ECO:0000313" key="6">
    <source>
        <dbReference type="EMBL" id="CAL1131674.1"/>
    </source>
</evidence>
<evidence type="ECO:0000313" key="5">
    <source>
        <dbReference type="EMBL" id="CAI3978299.1"/>
    </source>
</evidence>
<dbReference type="EMBL" id="CAMXCT010000402">
    <property type="protein sequence ID" value="CAI3978299.1"/>
    <property type="molecule type" value="Genomic_DNA"/>
</dbReference>
<dbReference type="InterPro" id="IPR036691">
    <property type="entry name" value="Endo/exonu/phosph_ase_sf"/>
</dbReference>
<reference evidence="6" key="2">
    <citation type="submission" date="2024-04" db="EMBL/GenBank/DDBJ databases">
        <authorList>
            <person name="Chen Y."/>
            <person name="Shah S."/>
            <person name="Dougan E. K."/>
            <person name="Thang M."/>
            <person name="Chan C."/>
        </authorList>
    </citation>
    <scope>NUCLEOTIDE SEQUENCE [LARGE SCALE GENOMIC DNA]</scope>
</reference>
<dbReference type="Gene3D" id="3.30.1370.190">
    <property type="match status" value="1"/>
</dbReference>
<dbReference type="GO" id="GO:0004553">
    <property type="term" value="F:hydrolase activity, hydrolyzing O-glycosyl compounds"/>
    <property type="evidence" value="ECO:0007669"/>
    <property type="project" value="InterPro"/>
</dbReference>
<comment type="caution">
    <text evidence="5">The sequence shown here is derived from an EMBL/GenBank/DDBJ whole genome shotgun (WGS) entry which is preliminary data.</text>
</comment>
<dbReference type="PANTHER" id="PTHR12121">
    <property type="entry name" value="CARBON CATABOLITE REPRESSOR PROTEIN 4"/>
    <property type="match status" value="1"/>
</dbReference>
<evidence type="ECO:0000313" key="7">
    <source>
        <dbReference type="EMBL" id="CAL4765611.1"/>
    </source>
</evidence>
<sequence>MAGAVEAPGQLPTMSSSVFICALHCASFLMMTNVVMQKIALCRQGLDALQRRSRAKQGPLEDADNLAATADVDLGVDIDVDADDLQAQFGCYGGSASKYYLNWEASGKSFFKDWTFVTEDPTNGEVNYVPREAAISEGLVETFQDHAVIRVGALENGLEESLSLTICTFNVLCERFEKKILKDGQIEEWKWEERKDSLVAEILRCEADIVCLQEVDHFQDFFEPVLCRYGYEGYFVPKTKGFDRIAETEGQAIFVWTERFSVQQAICWTSIDLRSGKWRKHTNKWKNQIKPSPGRFQIVYGHEKALEMMPQVALGLFLQSKGSHQSILATCMHLKSKPAELPDGMKEAELKKIQCQYFLTSVIDASNMWAPNMPVLCAGDFNIHPTKHTTEAEAFEGFAEAIQEACLVDAYASGPERLPRNSSETVVDFILVSSANLDRVKSTLEVVLSEPKPKPKNYPSDHLIRKRNTVRVQTKKAWDPTKSFLVTMKYRHVPYGAGVWPAFWTMSSDHVWPEGGELDIAEFANDQPNLITLHVRGECSMNKEKLRLCTPASYTWYDTISTSCDTDYGQQRQGCKPPQKRYLGEIFNMYPGTFAAEWNNNTIKVWHFPEGSEPADLNGDPNPESWDPEKLLTWFPFEPDTCQNAFSPQELVINTELCGDYAGNMFELTPLSFATGYRSVFGNCAGGKDCCKKWIQDSRATRSLKDYAYWDIDYIKVFTLHGEKDYAQASGTFLRNGKALHLQEEEQAEQLQNQLQKLHEEYVNFRQQADRIQRNMEAELEDNQETITHTKESLARILEEKSRLEKEKEALEARLGYQSKDLEEAKAQAAAAKAELAKKPAEKPESERTLEATKEFEAKIATLEAQCREASAAQRGLQEELSEAERALAAAEVEKDELRERAHQAEVQLQQESAASAKKAEKATEKLQSTLRDLEAAKAQLEAWFGSAERDQLKENAANGNQAGDVNSRQLESEKAELEEKLRQKEEVIQKLQAENKQLQEKAELSSETSDGSDFALPLPDSPEKTPKSTSPTKAEREHLKKLAEAKAEAEEMERQHADALKAAQAEKEALEKSLETAKAEAEAKEIERADAVKAAEAEKEALEKSLETAKAEAEEREKQHAEALKSSQEEKENLEHVSTTVQEAEEKERRLASTIESMQADKEKLEKLLETAKQEAEAKEIERADAVKAAQAEKEALEKSLETAKAEAEEREKQHAEALKSSQEEKENLEHVSTTVQEAEEKERRLASTIESMQADKEKLEKLLETAKQEAQEKEESLAGTADALKAEKETLQQELRTAQKDAKEAEEKEKKINKRLEQLQAANKDLEDQLRASQEEAAAHLKAQLSGDQASVRLKEKLAEMEAAKATAESAKTTLEERLSEKNEVISDLRSELHKLEADKDKSERLTISMKKEADEKENQLKQKLEAAQEEAKASAQRLQETLAAKKEVEEEKERAEAAAAEAEEKLKAAQDEVRTAREAQHASEEACRKMEASASEKATALADLEASFCSIKTPKSAK</sequence>
<feature type="compositionally biased region" description="Basic and acidic residues" evidence="3">
    <location>
        <begin position="1034"/>
        <end position="1136"/>
    </location>
</feature>
<comment type="similarity">
    <text evidence="1">Belongs to the CCR4/nocturin family.</text>
</comment>
<feature type="compositionally biased region" description="Basic and acidic residues" evidence="3">
    <location>
        <begin position="1402"/>
        <end position="1435"/>
    </location>
</feature>
<evidence type="ECO:0000259" key="4">
    <source>
        <dbReference type="PROSITE" id="PS51762"/>
    </source>
</evidence>
<keyword evidence="2" id="KW-0378">Hydrolase</keyword>
<feature type="region of interest" description="Disordered" evidence="3">
    <location>
        <begin position="952"/>
        <end position="980"/>
    </location>
</feature>
<accession>A0A9P1BRU1</accession>
<dbReference type="PANTHER" id="PTHR12121:SF45">
    <property type="entry name" value="NOCTURNIN"/>
    <property type="match status" value="1"/>
</dbReference>
<dbReference type="Proteomes" id="UP001152797">
    <property type="component" value="Unassembled WGS sequence"/>
</dbReference>
<feature type="compositionally biased region" description="Basic and acidic residues" evidence="3">
    <location>
        <begin position="1160"/>
        <end position="1231"/>
    </location>
</feature>
<gene>
    <name evidence="5" type="ORF">C1SCF055_LOCUS6362</name>
</gene>
<keyword evidence="7" id="KW-0326">Glycosidase</keyword>
<feature type="region of interest" description="Disordered" evidence="3">
    <location>
        <begin position="1402"/>
        <end position="1493"/>
    </location>
</feature>
<feature type="compositionally biased region" description="Basic and acidic residues" evidence="3">
    <location>
        <begin position="971"/>
        <end position="980"/>
    </location>
</feature>
<feature type="compositionally biased region" description="Basic and acidic residues" evidence="3">
    <location>
        <begin position="1446"/>
        <end position="1493"/>
    </location>
</feature>
<dbReference type="InterPro" id="IPR013320">
    <property type="entry name" value="ConA-like_dom_sf"/>
</dbReference>
<feature type="compositionally biased region" description="Basic and acidic residues" evidence="3">
    <location>
        <begin position="1255"/>
        <end position="1278"/>
    </location>
</feature>
<feature type="compositionally biased region" description="Low complexity" evidence="3">
    <location>
        <begin position="908"/>
        <end position="917"/>
    </location>
</feature>
<feature type="domain" description="GH16" evidence="4">
    <location>
        <begin position="365"/>
        <end position="670"/>
    </location>
</feature>
<dbReference type="OrthoDB" id="428734at2759"/>
<dbReference type="SUPFAM" id="SSF56219">
    <property type="entry name" value="DNase I-like"/>
    <property type="match status" value="1"/>
</dbReference>
<reference evidence="5" key="1">
    <citation type="submission" date="2022-10" db="EMBL/GenBank/DDBJ databases">
        <authorList>
            <person name="Chen Y."/>
            <person name="Dougan E. K."/>
            <person name="Chan C."/>
            <person name="Rhodes N."/>
            <person name="Thang M."/>
        </authorList>
    </citation>
    <scope>NUCLEOTIDE SEQUENCE</scope>
</reference>
<dbReference type="GO" id="GO:0005975">
    <property type="term" value="P:carbohydrate metabolic process"/>
    <property type="evidence" value="ECO:0007669"/>
    <property type="project" value="InterPro"/>
</dbReference>
<feature type="compositionally biased region" description="Polar residues" evidence="3">
    <location>
        <begin position="958"/>
        <end position="970"/>
    </location>
</feature>